<dbReference type="AlphaFoldDB" id="A0A1I7IQQ8"/>
<feature type="transmembrane region" description="Helical" evidence="9">
    <location>
        <begin position="119"/>
        <end position="139"/>
    </location>
</feature>
<feature type="domain" description="Na+/H+ antiporter NhaC-like C-terminal" evidence="10">
    <location>
        <begin position="170"/>
        <end position="464"/>
    </location>
</feature>
<evidence type="ECO:0000256" key="2">
    <source>
        <dbReference type="ARBA" id="ARBA00022448"/>
    </source>
</evidence>
<evidence type="ECO:0000313" key="11">
    <source>
        <dbReference type="EMBL" id="SFU75227.1"/>
    </source>
</evidence>
<proteinExistence type="inferred from homology"/>
<dbReference type="GO" id="GO:0015297">
    <property type="term" value="F:antiporter activity"/>
    <property type="evidence" value="ECO:0007669"/>
    <property type="project" value="UniProtKB-KW"/>
</dbReference>
<dbReference type="InterPro" id="IPR004770">
    <property type="entry name" value="Na/H_antiport_NhaC"/>
</dbReference>
<keyword evidence="6 9" id="KW-1133">Transmembrane helix</keyword>
<protein>
    <submittedName>
        <fullName evidence="11">Transporter, NhaC family</fullName>
    </submittedName>
</protein>
<dbReference type="Pfam" id="PF03553">
    <property type="entry name" value="Na_H_antiporter"/>
    <property type="match status" value="1"/>
</dbReference>
<feature type="transmembrane region" description="Helical" evidence="9">
    <location>
        <begin position="363"/>
        <end position="388"/>
    </location>
</feature>
<feature type="transmembrane region" description="Helical" evidence="9">
    <location>
        <begin position="145"/>
        <end position="168"/>
    </location>
</feature>
<sequence length="475" mass="51083">MTHNDTTVEELPNIHPLPSFWQALICFTGILLLIASGLFVFQISLHALIFLALIWAGLHTHSLGYSFTAIRSMMDEGIVRALPAIYIFLLIGMVIASFMQSGTIASLLYFGLDWLSPSLFLATGFVLCSLMSVATGTSWGTVGTIGVVLIGIGNAMGIPLPLVAGMIISGATFGDKLSPISDTTNLAAMSAGTNLYRHIGSMLYTTLPTFIIVLAIFLVWGLQYGDYHLPQAHLAEIRSALAHSYRMNGVITLLPLLVMLGMSMKRYNAETSMTCSILLAMVIAVAYQGRDAVNVINALWLNTPGHTGIANIDELLGRGGLYSMAWTLLLSIMALALGGILYRARFLQVLLMRLIAPISRASTLIAATIASGLAGNLVMGEAYISIILNCQLFRQPYREKQLDPAVLSRSIEEGSTLTTGLIPWTTAGVFYAATLGVPTLDYAAYALLNVLNPLVSIIMAMLGIGLLRPKHPVES</sequence>
<dbReference type="PANTHER" id="PTHR33451">
    <property type="entry name" value="MALATE-2H(+)/NA(+)-LACTATE ANTIPORTER"/>
    <property type="match status" value="1"/>
</dbReference>
<feature type="transmembrane region" description="Helical" evidence="9">
    <location>
        <begin position="203"/>
        <end position="225"/>
    </location>
</feature>
<organism evidence="11 12">
    <name type="scientific">Nitrosomonas eutropha</name>
    <dbReference type="NCBI Taxonomy" id="916"/>
    <lineage>
        <taxon>Bacteria</taxon>
        <taxon>Pseudomonadati</taxon>
        <taxon>Pseudomonadota</taxon>
        <taxon>Betaproteobacteria</taxon>
        <taxon>Nitrosomonadales</taxon>
        <taxon>Nitrosomonadaceae</taxon>
        <taxon>Nitrosomonas</taxon>
    </lineage>
</organism>
<reference evidence="11 12" key="1">
    <citation type="submission" date="2016-10" db="EMBL/GenBank/DDBJ databases">
        <authorList>
            <person name="de Groot N.N."/>
        </authorList>
    </citation>
    <scope>NUCLEOTIDE SEQUENCE [LARGE SCALE GENOMIC DNA]</scope>
    <source>
        <strain evidence="11 12">Nm24</strain>
    </source>
</reference>
<keyword evidence="3" id="KW-0050">Antiport</keyword>
<keyword evidence="7 9" id="KW-0472">Membrane</keyword>
<feature type="transmembrane region" description="Helical" evidence="9">
    <location>
        <begin position="442"/>
        <end position="467"/>
    </location>
</feature>
<feature type="transmembrane region" description="Helical" evidence="9">
    <location>
        <begin position="245"/>
        <end position="264"/>
    </location>
</feature>
<keyword evidence="4" id="KW-1003">Cell membrane</keyword>
<feature type="transmembrane region" description="Helical" evidence="9">
    <location>
        <begin position="321"/>
        <end position="342"/>
    </location>
</feature>
<dbReference type="OrthoDB" id="9762978at2"/>
<comment type="similarity">
    <text evidence="8">Belongs to the NhaC Na(+)/H(+) (TC 2.A.35) antiporter family.</text>
</comment>
<evidence type="ECO:0000256" key="9">
    <source>
        <dbReference type="SAM" id="Phobius"/>
    </source>
</evidence>
<dbReference type="InterPro" id="IPR052180">
    <property type="entry name" value="NhaC_Na-H+_Antiporter"/>
</dbReference>
<dbReference type="InterPro" id="IPR018461">
    <property type="entry name" value="Na/H_Antiport_NhaC-like_C"/>
</dbReference>
<dbReference type="RefSeq" id="WP_074929115.1">
    <property type="nucleotide sequence ID" value="NZ_FPBL01000010.1"/>
</dbReference>
<evidence type="ECO:0000256" key="6">
    <source>
        <dbReference type="ARBA" id="ARBA00022989"/>
    </source>
</evidence>
<dbReference type="Proteomes" id="UP000183926">
    <property type="component" value="Unassembled WGS sequence"/>
</dbReference>
<evidence type="ECO:0000256" key="5">
    <source>
        <dbReference type="ARBA" id="ARBA00022692"/>
    </source>
</evidence>
<keyword evidence="5 9" id="KW-0812">Transmembrane</keyword>
<name>A0A1I7IQQ8_9PROT</name>
<dbReference type="GO" id="GO:0005886">
    <property type="term" value="C:plasma membrane"/>
    <property type="evidence" value="ECO:0007669"/>
    <property type="project" value="UniProtKB-SubCell"/>
</dbReference>
<evidence type="ECO:0000256" key="3">
    <source>
        <dbReference type="ARBA" id="ARBA00022449"/>
    </source>
</evidence>
<dbReference type="NCBIfam" id="TIGR00931">
    <property type="entry name" value="antiport_nhaC"/>
    <property type="match status" value="1"/>
</dbReference>
<comment type="subcellular location">
    <subcellularLocation>
        <location evidence="1">Cell membrane</location>
        <topology evidence="1">Multi-pass membrane protein</topology>
    </subcellularLocation>
</comment>
<gene>
    <name evidence="11" type="ORF">SAMN05216339_11035</name>
</gene>
<feature type="transmembrane region" description="Helical" evidence="9">
    <location>
        <begin position="20"/>
        <end position="41"/>
    </location>
</feature>
<keyword evidence="2" id="KW-0813">Transport</keyword>
<evidence type="ECO:0000259" key="10">
    <source>
        <dbReference type="Pfam" id="PF03553"/>
    </source>
</evidence>
<dbReference type="PANTHER" id="PTHR33451:SF3">
    <property type="entry name" value="MALATE-2H(+)_NA(+)-LACTATE ANTIPORTER"/>
    <property type="match status" value="1"/>
</dbReference>
<dbReference type="EMBL" id="FPBL01000010">
    <property type="protein sequence ID" value="SFU75227.1"/>
    <property type="molecule type" value="Genomic_DNA"/>
</dbReference>
<feature type="transmembrane region" description="Helical" evidence="9">
    <location>
        <begin position="85"/>
        <end position="112"/>
    </location>
</feature>
<evidence type="ECO:0000256" key="7">
    <source>
        <dbReference type="ARBA" id="ARBA00023136"/>
    </source>
</evidence>
<accession>A0A1I7IQQ8</accession>
<evidence type="ECO:0000256" key="4">
    <source>
        <dbReference type="ARBA" id="ARBA00022475"/>
    </source>
</evidence>
<evidence type="ECO:0000256" key="8">
    <source>
        <dbReference type="ARBA" id="ARBA00038435"/>
    </source>
</evidence>
<feature type="transmembrane region" description="Helical" evidence="9">
    <location>
        <begin position="48"/>
        <end position="65"/>
    </location>
</feature>
<evidence type="ECO:0000313" key="12">
    <source>
        <dbReference type="Proteomes" id="UP000183926"/>
    </source>
</evidence>
<evidence type="ECO:0000256" key="1">
    <source>
        <dbReference type="ARBA" id="ARBA00004651"/>
    </source>
</evidence>